<dbReference type="InterPro" id="IPR052133">
    <property type="entry name" value="Immune_Signaling-Apoptosis_Reg"/>
</dbReference>
<gene>
    <name evidence="2" type="ORF">IRJ41_023784</name>
</gene>
<sequence>MTSFDVICERIHAGHAPRWCARWERATACVACVVEMIDRPDVSAVRKRAALVCVTRAEAVRELLYCEETRGVNFTCSLLRMLSCCVELTLLDQAVEVLLQMTLDRPQFLHFILDNIHSQLSDGGRLNVFMFLGKLMDCHPALSQTLTSSHLCVLECVCAGLLVSDEEVKVAVCYVLFRIWSSASAVHKLPNTLRDKMCVLLLHTLSNTQTTALTINCLGVLKQMLQYSDVVCVLMSEGECDEEQLLDQQPLPLIIKKLLLSAQDSVQLVSIRCVCAVLIDSPARFSSSFIQADLPEFLFERVCSSSEMMMWWIFRCLLLMSEDPLFFSQCHSVYGIESLVRSLKETLGKANTEVQKQGLELLTAILDRCLYMRCEPLLFSSVSSGFIRLTLENKAQLCSENRKASLNLICCEFLIKLCMCVFAHLHNVTTELQDHVECVLQECLSSLCCSVSDWCCVLLDSSESIRNTQYCIIYLLYASLLHGHRLLCDAAVFSSVLQFISVQDVSDVSVPSPVQCCVVYLLSVTHHSCPHVDTSAVKSISKALSCSPLLFSFSSVHPSILSFIFCYPELSERLGVRVLTGCLSAGSEAEDLLQLLRDRPAALLSMLVVLCEADAAVAHRAEVVLRCLVWSSDRSSSCDVSHQMKSALLNLLQKLTHTDFRVCVLLDVLSVLQSNTTAQSEMNHTDFKLLYHVCNLVVKVNSSDSELLLSVLNCLYCFLSVCPSHCTDRVVSLLLGNIRLMEVLENVFSHSSSSSSSLQCCSLLLLATLISLQHTLSAQVYRNITVDLHKIVRRLAFRKRHTDSLLLMCSMRLLQVWLDVDECSLVCVCQSAAPVRSVDGALYPLCYSGAQALMTALCGLMLQKQDVMMSSTVKCLTSLIGFLHRRDAVIAQHMVCQPWTRFLLFSLLSCGGIITLHPAVLTLITLLVCVGGGFSEWKTEVQSVCKEVETRGVTQIKDNSINTLRLLLTRCCALAPPDDLKTRMENLLESLQHQQQSCDSPPPQHMLCVDGVCVLLSDFTVNTQIV</sequence>
<name>A0A9W7TV16_TRIRA</name>
<keyword evidence="3" id="KW-1185">Reference proteome</keyword>
<evidence type="ECO:0000313" key="2">
    <source>
        <dbReference type="EMBL" id="KAI7804087.1"/>
    </source>
</evidence>
<evidence type="ECO:0000256" key="1">
    <source>
        <dbReference type="SAM" id="Phobius"/>
    </source>
</evidence>
<keyword evidence="1" id="KW-0472">Membrane</keyword>
<reference evidence="2" key="1">
    <citation type="submission" date="2021-02" db="EMBL/GenBank/DDBJ databases">
        <title>Comparative genomics reveals that relaxation of natural selection precedes convergent phenotypic evolution of cavefish.</title>
        <authorList>
            <person name="Peng Z."/>
        </authorList>
    </citation>
    <scope>NUCLEOTIDE SEQUENCE</scope>
    <source>
        <tissue evidence="2">Muscle</tissue>
    </source>
</reference>
<proteinExistence type="predicted"/>
<dbReference type="PANTHER" id="PTHR12044:SF14">
    <property type="entry name" value="MEIOTIC DOUBLE-STRANDED BREAK FORMATION PROTEIN 1"/>
    <property type="match status" value="1"/>
</dbReference>
<dbReference type="Proteomes" id="UP001059041">
    <property type="component" value="Linkage Group LG11"/>
</dbReference>
<feature type="transmembrane region" description="Helical" evidence="1">
    <location>
        <begin position="902"/>
        <end position="928"/>
    </location>
</feature>
<dbReference type="GO" id="GO:0007127">
    <property type="term" value="P:meiosis I"/>
    <property type="evidence" value="ECO:0007669"/>
    <property type="project" value="TreeGrafter"/>
</dbReference>
<keyword evidence="1" id="KW-1133">Transmembrane helix</keyword>
<protein>
    <submittedName>
        <fullName evidence="2">Meiosis inhibitor protein 1</fullName>
    </submittedName>
</protein>
<dbReference type="PANTHER" id="PTHR12044">
    <property type="entry name" value="BCL2 INTERACTING MEDIATOR OF CELL DEATH"/>
    <property type="match status" value="1"/>
</dbReference>
<keyword evidence="1" id="KW-0812">Transmembrane</keyword>
<dbReference type="EMBL" id="JAFHDT010000011">
    <property type="protein sequence ID" value="KAI7804087.1"/>
    <property type="molecule type" value="Genomic_DNA"/>
</dbReference>
<dbReference type="InterPro" id="IPR016024">
    <property type="entry name" value="ARM-type_fold"/>
</dbReference>
<evidence type="ECO:0000313" key="3">
    <source>
        <dbReference type="Proteomes" id="UP001059041"/>
    </source>
</evidence>
<dbReference type="SUPFAM" id="SSF48371">
    <property type="entry name" value="ARM repeat"/>
    <property type="match status" value="1"/>
</dbReference>
<dbReference type="AlphaFoldDB" id="A0A9W7TV16"/>
<accession>A0A9W7TV16</accession>
<comment type="caution">
    <text evidence="2">The sequence shown here is derived from an EMBL/GenBank/DDBJ whole genome shotgun (WGS) entry which is preliminary data.</text>
</comment>
<organism evidence="2 3">
    <name type="scientific">Triplophysa rosa</name>
    <name type="common">Cave loach</name>
    <dbReference type="NCBI Taxonomy" id="992332"/>
    <lineage>
        <taxon>Eukaryota</taxon>
        <taxon>Metazoa</taxon>
        <taxon>Chordata</taxon>
        <taxon>Craniata</taxon>
        <taxon>Vertebrata</taxon>
        <taxon>Euteleostomi</taxon>
        <taxon>Actinopterygii</taxon>
        <taxon>Neopterygii</taxon>
        <taxon>Teleostei</taxon>
        <taxon>Ostariophysi</taxon>
        <taxon>Cypriniformes</taxon>
        <taxon>Nemacheilidae</taxon>
        <taxon>Triplophysa</taxon>
    </lineage>
</organism>